<evidence type="ECO:0000256" key="2">
    <source>
        <dbReference type="ARBA" id="ARBA00022833"/>
    </source>
</evidence>
<keyword evidence="1" id="KW-0863">Zinc-finger</keyword>
<dbReference type="EnsemblMetazoa" id="AALB002241-RA">
    <property type="protein sequence ID" value="AALB002241-PA"/>
    <property type="gene ID" value="AALB002241"/>
</dbReference>
<feature type="compositionally biased region" description="Basic and acidic residues" evidence="3">
    <location>
        <begin position="125"/>
        <end position="152"/>
    </location>
</feature>
<dbReference type="OrthoDB" id="7791309at2759"/>
<dbReference type="PANTHER" id="PTHR46569:SF1">
    <property type="entry name" value="E3 UBIQUITIN-PROTEIN LIGASE RFWD3-RELATED"/>
    <property type="match status" value="1"/>
</dbReference>
<dbReference type="Gene3D" id="3.30.40.10">
    <property type="entry name" value="Zinc/RING finger domain, C3HC4 (zinc finger)"/>
    <property type="match status" value="1"/>
</dbReference>
<dbReference type="GO" id="GO:0061630">
    <property type="term" value="F:ubiquitin protein ligase activity"/>
    <property type="evidence" value="ECO:0007669"/>
    <property type="project" value="TreeGrafter"/>
</dbReference>
<dbReference type="GO" id="GO:0016567">
    <property type="term" value="P:protein ubiquitination"/>
    <property type="evidence" value="ECO:0007669"/>
    <property type="project" value="TreeGrafter"/>
</dbReference>
<dbReference type="Proteomes" id="UP000069272">
    <property type="component" value="Chromosome 2R"/>
</dbReference>
<dbReference type="AlphaFoldDB" id="A0A182F6Y5"/>
<keyword evidence="5" id="KW-1185">Reference proteome</keyword>
<dbReference type="SUPFAM" id="SSF57850">
    <property type="entry name" value="RING/U-box"/>
    <property type="match status" value="1"/>
</dbReference>
<dbReference type="PROSITE" id="PS50089">
    <property type="entry name" value="ZF_RING_2"/>
    <property type="match status" value="1"/>
</dbReference>
<dbReference type="VEuPathDB" id="VectorBase:AALB002241"/>
<dbReference type="KEGG" id="aali:118468527"/>
<dbReference type="InterPro" id="IPR001841">
    <property type="entry name" value="Znf_RING"/>
</dbReference>
<protein>
    <submittedName>
        <fullName evidence="4">RING-type domain-containing protein</fullName>
    </submittedName>
</protein>
<dbReference type="PANTHER" id="PTHR46569">
    <property type="entry name" value="E3 UBIQUITIN-PROTEIN LIGASE TRAIP"/>
    <property type="match status" value="1"/>
</dbReference>
<dbReference type="GeneID" id="118468527"/>
<feature type="compositionally biased region" description="Acidic residues" evidence="3">
    <location>
        <begin position="166"/>
        <end position="182"/>
    </location>
</feature>
<sequence length="182" mass="20794">MEPICTVCYEPCRFAPTVATVCGHLYHETCVARWLETHATCPQCRNPSPGPLRTIHFDFVGPEEEHEWTLFDDPELDGLPRNVLLQRANHDFLMDRCIELRASLYAIKRNKLKAAERRKKPMTKRLAEQELAMRKTADTQHDGGEGGSERIRKLAPGRRYGKDVMESEELGSSEDETIPNSQ</sequence>
<dbReference type="Pfam" id="PF13639">
    <property type="entry name" value="zf-RING_2"/>
    <property type="match status" value="1"/>
</dbReference>
<dbReference type="InterPro" id="IPR013083">
    <property type="entry name" value="Znf_RING/FYVE/PHD"/>
</dbReference>
<dbReference type="GO" id="GO:0090734">
    <property type="term" value="C:site of DNA damage"/>
    <property type="evidence" value="ECO:0007669"/>
    <property type="project" value="TreeGrafter"/>
</dbReference>
<dbReference type="GO" id="GO:0008270">
    <property type="term" value="F:zinc ion binding"/>
    <property type="evidence" value="ECO:0007669"/>
    <property type="project" value="UniProtKB-KW"/>
</dbReference>
<dbReference type="RefSeq" id="XP_035795288.1">
    <property type="nucleotide sequence ID" value="XM_035939395.1"/>
</dbReference>
<reference evidence="4 5" key="1">
    <citation type="journal article" date="2017" name="G3 (Bethesda)">
        <title>The Physical Genome Mapping of Anopheles albimanus Corrected Scaffold Misassemblies and Identified Interarm Rearrangements in Genus Anopheles.</title>
        <authorList>
            <person name="Artemov G.N."/>
            <person name="Peery A.N."/>
            <person name="Jiang X."/>
            <person name="Tu Z."/>
            <person name="Stegniy V.N."/>
            <person name="Sharakhova M.V."/>
            <person name="Sharakhov I.V."/>
        </authorList>
    </citation>
    <scope>NUCLEOTIDE SEQUENCE [LARGE SCALE GENOMIC DNA]</scope>
    <source>
        <strain evidence="4 5">ALBI9_A</strain>
    </source>
</reference>
<organism evidence="4 5">
    <name type="scientific">Anopheles albimanus</name>
    <name type="common">New world malaria mosquito</name>
    <dbReference type="NCBI Taxonomy" id="7167"/>
    <lineage>
        <taxon>Eukaryota</taxon>
        <taxon>Metazoa</taxon>
        <taxon>Ecdysozoa</taxon>
        <taxon>Arthropoda</taxon>
        <taxon>Hexapoda</taxon>
        <taxon>Insecta</taxon>
        <taxon>Pterygota</taxon>
        <taxon>Neoptera</taxon>
        <taxon>Endopterygota</taxon>
        <taxon>Diptera</taxon>
        <taxon>Nematocera</taxon>
        <taxon>Culicoidea</taxon>
        <taxon>Culicidae</taxon>
        <taxon>Anophelinae</taxon>
        <taxon>Anopheles</taxon>
    </lineage>
</organism>
<dbReference type="SMART" id="SM00184">
    <property type="entry name" value="RING"/>
    <property type="match status" value="1"/>
</dbReference>
<evidence type="ECO:0000313" key="4">
    <source>
        <dbReference type="EnsemblMetazoa" id="AALB002241-PA"/>
    </source>
</evidence>
<evidence type="ECO:0000256" key="3">
    <source>
        <dbReference type="SAM" id="MobiDB-lite"/>
    </source>
</evidence>
<dbReference type="VEuPathDB" id="VectorBase:AALB20_031227"/>
<evidence type="ECO:0000313" key="5">
    <source>
        <dbReference type="Proteomes" id="UP000069272"/>
    </source>
</evidence>
<dbReference type="GO" id="GO:0031297">
    <property type="term" value="P:replication fork processing"/>
    <property type="evidence" value="ECO:0007669"/>
    <property type="project" value="TreeGrafter"/>
</dbReference>
<dbReference type="GO" id="GO:0005634">
    <property type="term" value="C:nucleus"/>
    <property type="evidence" value="ECO:0007669"/>
    <property type="project" value="TreeGrafter"/>
</dbReference>
<dbReference type="InterPro" id="IPR052639">
    <property type="entry name" value="TRAIP_ubiq-protein_ligase"/>
</dbReference>
<keyword evidence="1" id="KW-0479">Metal-binding</keyword>
<reference evidence="4" key="2">
    <citation type="submission" date="2022-08" db="UniProtKB">
        <authorList>
            <consortium name="EnsemblMetazoa"/>
        </authorList>
    </citation>
    <scope>IDENTIFICATION</scope>
    <source>
        <strain evidence="4">STECLA/ALBI9_A</strain>
    </source>
</reference>
<dbReference type="STRING" id="7167.A0A182F6Y5"/>
<accession>A0A182F6Y5</accession>
<evidence type="ECO:0000256" key="1">
    <source>
        <dbReference type="ARBA" id="ARBA00022771"/>
    </source>
</evidence>
<proteinExistence type="predicted"/>
<keyword evidence="2" id="KW-0862">Zinc</keyword>
<name>A0A182F6Y5_ANOAL</name>
<feature type="region of interest" description="Disordered" evidence="3">
    <location>
        <begin position="116"/>
        <end position="182"/>
    </location>
</feature>